<evidence type="ECO:0000313" key="1">
    <source>
        <dbReference type="EMBL" id="NMM48097.1"/>
    </source>
</evidence>
<evidence type="ECO:0000313" key="2">
    <source>
        <dbReference type="Proteomes" id="UP000559010"/>
    </source>
</evidence>
<dbReference type="RefSeq" id="WP_169679360.1">
    <property type="nucleotide sequence ID" value="NZ_JABBNU010000003.1"/>
</dbReference>
<comment type="caution">
    <text evidence="1">The sequence shown here is derived from an EMBL/GenBank/DDBJ whole genome shotgun (WGS) entry which is preliminary data.</text>
</comment>
<dbReference type="Proteomes" id="UP000559010">
    <property type="component" value="Unassembled WGS sequence"/>
</dbReference>
<keyword evidence="2" id="KW-1185">Reference proteome</keyword>
<organism evidence="1 2">
    <name type="scientific">Marinigracilibium pacificum</name>
    <dbReference type="NCBI Taxonomy" id="2729599"/>
    <lineage>
        <taxon>Bacteria</taxon>
        <taxon>Pseudomonadati</taxon>
        <taxon>Bacteroidota</taxon>
        <taxon>Cytophagia</taxon>
        <taxon>Cytophagales</taxon>
        <taxon>Flammeovirgaceae</taxon>
        <taxon>Marinigracilibium</taxon>
    </lineage>
</organism>
<gene>
    <name evidence="1" type="ORF">HH304_06775</name>
</gene>
<protein>
    <submittedName>
        <fullName evidence="1">Uncharacterized protein</fullName>
    </submittedName>
</protein>
<reference evidence="1 2" key="1">
    <citation type="submission" date="2020-04" db="EMBL/GenBank/DDBJ databases">
        <title>Flammeovirgaceae bacterium KN852 isolated from deep sea.</title>
        <authorList>
            <person name="Zhang D.-C."/>
        </authorList>
    </citation>
    <scope>NUCLEOTIDE SEQUENCE [LARGE SCALE GENOMIC DNA]</scope>
    <source>
        <strain evidence="1 2">KN852</strain>
    </source>
</reference>
<proteinExistence type="predicted"/>
<accession>A0A848IUT5</accession>
<dbReference type="EMBL" id="JABBNU010000003">
    <property type="protein sequence ID" value="NMM48097.1"/>
    <property type="molecule type" value="Genomic_DNA"/>
</dbReference>
<sequence length="81" mass="9483">MKNNYGNYVDYEFILSRKAGNSLYLCSYLAKYEIAPVRYTFIFYKPESDFKLLSISLDTDTNRELLNSSDLVVSQETYNPK</sequence>
<name>A0A848IUT5_9BACT</name>
<dbReference type="AlphaFoldDB" id="A0A848IUT5"/>